<gene>
    <name evidence="3" type="ORF">ENW83_01335</name>
</gene>
<dbReference type="Pfam" id="PF21476">
    <property type="entry name" value="PF0610-like_N"/>
    <property type="match status" value="1"/>
</dbReference>
<dbReference type="InterPro" id="IPR038767">
    <property type="entry name" value="PF0610-like"/>
</dbReference>
<evidence type="ECO:0000259" key="1">
    <source>
        <dbReference type="Pfam" id="PF21476"/>
    </source>
</evidence>
<dbReference type="EMBL" id="DTLS01000039">
    <property type="protein sequence ID" value="HGZ59837.1"/>
    <property type="molecule type" value="Genomic_DNA"/>
</dbReference>
<evidence type="ECO:0000313" key="3">
    <source>
        <dbReference type="EMBL" id="HGZ59837.1"/>
    </source>
</evidence>
<accession>A0A7J3SJZ7</accession>
<organism evidence="3">
    <name type="scientific">Fervidicoccus fontis</name>
    <dbReference type="NCBI Taxonomy" id="683846"/>
    <lineage>
        <taxon>Archaea</taxon>
        <taxon>Thermoproteota</taxon>
        <taxon>Thermoprotei</taxon>
        <taxon>Fervidicoccales</taxon>
        <taxon>Fervidicoccaceae</taxon>
        <taxon>Fervidicoccus</taxon>
    </lineage>
</organism>
<dbReference type="PANTHER" id="PTHR40663">
    <property type="match status" value="1"/>
</dbReference>
<dbReference type="InterPro" id="IPR036390">
    <property type="entry name" value="WH_DNA-bd_sf"/>
</dbReference>
<feature type="domain" description="PF0610-like rubredoxin-like zinc beta-ribbon C-terminal" evidence="2">
    <location>
        <begin position="67"/>
        <end position="104"/>
    </location>
</feature>
<name>A0A7J3SJZ7_9CREN</name>
<protein>
    <submittedName>
        <fullName evidence="3">Transcriptional regulator</fullName>
    </submittedName>
</protein>
<evidence type="ECO:0000259" key="2">
    <source>
        <dbReference type="Pfam" id="PF23470"/>
    </source>
</evidence>
<dbReference type="InterPro" id="IPR049159">
    <property type="entry name" value="PF0610-like_wHTH_N"/>
</dbReference>
<dbReference type="InterPro" id="IPR057022">
    <property type="entry name" value="PF0610-like_Zn_ribbon_C"/>
</dbReference>
<reference evidence="3" key="1">
    <citation type="journal article" date="2020" name="mSystems">
        <title>Genome- and Community-Level Interaction Insights into Carbon Utilization and Element Cycling Functions of Hydrothermarchaeota in Hydrothermal Sediment.</title>
        <authorList>
            <person name="Zhou Z."/>
            <person name="Liu Y."/>
            <person name="Xu W."/>
            <person name="Pan J."/>
            <person name="Luo Z.H."/>
            <person name="Li M."/>
        </authorList>
    </citation>
    <scope>NUCLEOTIDE SEQUENCE [LARGE SCALE GENOMIC DNA]</scope>
    <source>
        <strain evidence="3">SpSt-885</strain>
    </source>
</reference>
<proteinExistence type="predicted"/>
<feature type="domain" description="PF0610-like winged HTH N-terminal" evidence="1">
    <location>
        <begin position="7"/>
        <end position="56"/>
    </location>
</feature>
<sequence>MGEDFLTTREKIYKLLVEAEEPLSAEDMVALLGLGKKEYSRIQEDLEFVIRSVKKRSGGAEIVEMIPARCLTCGYVFKDRQKAKRPSKCPRCNSQRIAGPWFILKKSSRK</sequence>
<dbReference type="SUPFAM" id="SSF46785">
    <property type="entry name" value="Winged helix' DNA-binding domain"/>
    <property type="match status" value="1"/>
</dbReference>
<dbReference type="PANTHER" id="PTHR40663:SF2">
    <property type="entry name" value="TRANSCRIPTIONAL REGULATOR"/>
    <property type="match status" value="1"/>
</dbReference>
<dbReference type="Pfam" id="PF23470">
    <property type="entry name" value="Zn_ribbon_PF0610"/>
    <property type="match status" value="1"/>
</dbReference>
<comment type="caution">
    <text evidence="3">The sequence shown here is derived from an EMBL/GenBank/DDBJ whole genome shotgun (WGS) entry which is preliminary data.</text>
</comment>
<dbReference type="AlphaFoldDB" id="A0A7J3SJZ7"/>